<dbReference type="InterPro" id="IPR047365">
    <property type="entry name" value="Tudor_AtPTM-like"/>
</dbReference>
<organism evidence="10 11">
    <name type="scientific">Brassica napus</name>
    <name type="common">Rape</name>
    <dbReference type="NCBI Taxonomy" id="3708"/>
    <lineage>
        <taxon>Eukaryota</taxon>
        <taxon>Viridiplantae</taxon>
        <taxon>Streptophyta</taxon>
        <taxon>Embryophyta</taxon>
        <taxon>Tracheophyta</taxon>
        <taxon>Spermatophyta</taxon>
        <taxon>Magnoliopsida</taxon>
        <taxon>eudicotyledons</taxon>
        <taxon>Gunneridae</taxon>
        <taxon>Pentapetalae</taxon>
        <taxon>rosids</taxon>
        <taxon>malvids</taxon>
        <taxon>Brassicales</taxon>
        <taxon>Brassicaceae</taxon>
        <taxon>Brassiceae</taxon>
        <taxon>Brassica</taxon>
    </lineage>
</organism>
<dbReference type="Pfam" id="PF02791">
    <property type="entry name" value="DDT"/>
    <property type="match status" value="1"/>
</dbReference>
<keyword evidence="4" id="KW-0862">Zinc</keyword>
<dbReference type="GO" id="GO:0000785">
    <property type="term" value="C:chromatin"/>
    <property type="evidence" value="ECO:0007669"/>
    <property type="project" value="UniProtKB-ARBA"/>
</dbReference>
<name>A0A078JC81_BRANA</name>
<feature type="compositionally biased region" description="Basic residues" evidence="7">
    <location>
        <begin position="1"/>
        <end position="16"/>
    </location>
</feature>
<evidence type="ECO:0000256" key="4">
    <source>
        <dbReference type="ARBA" id="ARBA00022833"/>
    </source>
</evidence>
<keyword evidence="2" id="KW-0479">Metal-binding</keyword>
<feature type="region of interest" description="Disordered" evidence="7">
    <location>
        <begin position="1134"/>
        <end position="1175"/>
    </location>
</feature>
<dbReference type="CDD" id="cd15532">
    <property type="entry name" value="PHD2_CHD_II"/>
    <property type="match status" value="1"/>
</dbReference>
<reference evidence="10 11" key="1">
    <citation type="journal article" date="2014" name="Science">
        <title>Plant genetics. Early allopolyploid evolution in the post-Neolithic Brassica napus oilseed genome.</title>
        <authorList>
            <person name="Chalhoub B."/>
            <person name="Denoeud F."/>
            <person name="Liu S."/>
            <person name="Parkin I.A."/>
            <person name="Tang H."/>
            <person name="Wang X."/>
            <person name="Chiquet J."/>
            <person name="Belcram H."/>
            <person name="Tong C."/>
            <person name="Samans B."/>
            <person name="Correa M."/>
            <person name="Da Silva C."/>
            <person name="Just J."/>
            <person name="Falentin C."/>
            <person name="Koh C.S."/>
            <person name="Le Clainche I."/>
            <person name="Bernard M."/>
            <person name="Bento P."/>
            <person name="Noel B."/>
            <person name="Labadie K."/>
            <person name="Alberti A."/>
            <person name="Charles M."/>
            <person name="Arnaud D."/>
            <person name="Guo H."/>
            <person name="Daviaud C."/>
            <person name="Alamery S."/>
            <person name="Jabbari K."/>
            <person name="Zhao M."/>
            <person name="Edger P.P."/>
            <person name="Chelaifa H."/>
            <person name="Tack D."/>
            <person name="Lassalle G."/>
            <person name="Mestiri I."/>
            <person name="Schnel N."/>
            <person name="Le Paslier M.C."/>
            <person name="Fan G."/>
            <person name="Renault V."/>
            <person name="Bayer P.E."/>
            <person name="Golicz A.A."/>
            <person name="Manoli S."/>
            <person name="Lee T.H."/>
            <person name="Thi V.H."/>
            <person name="Chalabi S."/>
            <person name="Hu Q."/>
            <person name="Fan C."/>
            <person name="Tollenaere R."/>
            <person name="Lu Y."/>
            <person name="Battail C."/>
            <person name="Shen J."/>
            <person name="Sidebottom C.H."/>
            <person name="Wang X."/>
            <person name="Canaguier A."/>
            <person name="Chauveau A."/>
            <person name="Berard A."/>
            <person name="Deniot G."/>
            <person name="Guan M."/>
            <person name="Liu Z."/>
            <person name="Sun F."/>
            <person name="Lim Y.P."/>
            <person name="Lyons E."/>
            <person name="Town C.D."/>
            <person name="Bancroft I."/>
            <person name="Wang X."/>
            <person name="Meng J."/>
            <person name="Ma J."/>
            <person name="Pires J.C."/>
            <person name="King G.J."/>
            <person name="Brunel D."/>
            <person name="Delourme R."/>
            <person name="Renard M."/>
            <person name="Aury J.M."/>
            <person name="Adams K.L."/>
            <person name="Batley J."/>
            <person name="Snowdon R.J."/>
            <person name="Tost J."/>
            <person name="Edwards D."/>
            <person name="Zhou Y."/>
            <person name="Hua W."/>
            <person name="Sharpe A.G."/>
            <person name="Paterson A.H."/>
            <person name="Guan C."/>
            <person name="Wincker P."/>
        </authorList>
    </citation>
    <scope>NUCLEOTIDE SEQUENCE [LARGE SCALE GENOMIC DNA]</scope>
    <source>
        <strain evidence="11">cv. Darmor-bzh</strain>
    </source>
</reference>
<evidence type="ECO:0000256" key="5">
    <source>
        <dbReference type="ARBA" id="ARBA00023242"/>
    </source>
</evidence>
<dbReference type="STRING" id="3708.A0A078JC81"/>
<evidence type="ECO:0000313" key="10">
    <source>
        <dbReference type="EMBL" id="CDY62083.1"/>
    </source>
</evidence>
<dbReference type="PANTHER" id="PTHR46508:SF7">
    <property type="entry name" value="DDT DOMAIN-CONTAINING PROTEIN PTM"/>
    <property type="match status" value="1"/>
</dbReference>
<evidence type="ECO:0000256" key="3">
    <source>
        <dbReference type="ARBA" id="ARBA00022771"/>
    </source>
</evidence>
<dbReference type="SUPFAM" id="SSF57903">
    <property type="entry name" value="FYVE/PHD zinc finger"/>
    <property type="match status" value="1"/>
</dbReference>
<proteinExistence type="predicted"/>
<dbReference type="GO" id="GO:0005634">
    <property type="term" value="C:nucleus"/>
    <property type="evidence" value="ECO:0007669"/>
    <property type="project" value="UniProtKB-SubCell"/>
</dbReference>
<evidence type="ECO:0000256" key="2">
    <source>
        <dbReference type="ARBA" id="ARBA00022723"/>
    </source>
</evidence>
<feature type="compositionally biased region" description="Pro residues" evidence="7">
    <location>
        <begin position="1095"/>
        <end position="1104"/>
    </location>
</feature>
<dbReference type="InterPro" id="IPR018501">
    <property type="entry name" value="DDT_dom"/>
</dbReference>
<keyword evidence="3 6" id="KW-0863">Zinc-finger</keyword>
<accession>A0A078JC81</accession>
<dbReference type="Pfam" id="PF15612">
    <property type="entry name" value="WHIM1"/>
    <property type="match status" value="1"/>
</dbReference>
<dbReference type="SMART" id="SM00571">
    <property type="entry name" value="DDT"/>
    <property type="match status" value="1"/>
</dbReference>
<dbReference type="EMBL" id="LK034094">
    <property type="protein sequence ID" value="CDY62083.1"/>
    <property type="molecule type" value="Genomic_DNA"/>
</dbReference>
<feature type="compositionally biased region" description="Basic and acidic residues" evidence="7">
    <location>
        <begin position="1081"/>
        <end position="1090"/>
    </location>
</feature>
<dbReference type="InterPro" id="IPR019787">
    <property type="entry name" value="Znf_PHD-finger"/>
</dbReference>
<evidence type="ECO:0000256" key="7">
    <source>
        <dbReference type="SAM" id="MobiDB-lite"/>
    </source>
</evidence>
<dbReference type="InterPro" id="IPR001965">
    <property type="entry name" value="Znf_PHD"/>
</dbReference>
<dbReference type="SMART" id="SM00249">
    <property type="entry name" value="PHD"/>
    <property type="match status" value="2"/>
</dbReference>
<dbReference type="PANTHER" id="PTHR46508">
    <property type="entry name" value="PHD FINGER FAMILY PROTEIN"/>
    <property type="match status" value="1"/>
</dbReference>
<keyword evidence="5" id="KW-0539">Nucleus</keyword>
<evidence type="ECO:0000256" key="6">
    <source>
        <dbReference type="PROSITE-ProRule" id="PRU00146"/>
    </source>
</evidence>
<feature type="domain" description="DDT" evidence="9">
    <location>
        <begin position="191"/>
        <end position="251"/>
    </location>
</feature>
<dbReference type="PROSITE" id="PS50827">
    <property type="entry name" value="DDT"/>
    <property type="match status" value="1"/>
</dbReference>
<gene>
    <name evidence="10" type="primary">BnaC01g42860D</name>
    <name evidence="10" type="ORF">GSBRNA2T00035932001</name>
</gene>
<protein>
    <submittedName>
        <fullName evidence="10">BnaC01g42860D protein</fullName>
    </submittedName>
</protein>
<dbReference type="GO" id="GO:0008270">
    <property type="term" value="F:zinc ion binding"/>
    <property type="evidence" value="ECO:0007669"/>
    <property type="project" value="UniProtKB-KW"/>
</dbReference>
<dbReference type="Gene3D" id="3.30.40.10">
    <property type="entry name" value="Zinc/RING finger domain, C3HC4 (zinc finger)"/>
    <property type="match status" value="1"/>
</dbReference>
<dbReference type="PROSITE" id="PS50016">
    <property type="entry name" value="ZF_PHD_2"/>
    <property type="match status" value="1"/>
</dbReference>
<feature type="region of interest" description="Disordered" evidence="7">
    <location>
        <begin position="1"/>
        <end position="34"/>
    </location>
</feature>
<evidence type="ECO:0000256" key="1">
    <source>
        <dbReference type="ARBA" id="ARBA00004123"/>
    </source>
</evidence>
<dbReference type="Gramene" id="CDY62083">
    <property type="protein sequence ID" value="CDY62083"/>
    <property type="gene ID" value="GSBRNA2T00035932001"/>
</dbReference>
<comment type="subcellular location">
    <subcellularLocation>
        <location evidence="1">Nucleus</location>
    </subcellularLocation>
</comment>
<keyword evidence="11" id="KW-1185">Reference proteome</keyword>
<evidence type="ECO:0000313" key="11">
    <source>
        <dbReference type="Proteomes" id="UP000028999"/>
    </source>
</evidence>
<dbReference type="InterPro" id="IPR028942">
    <property type="entry name" value="WHIM1_dom"/>
</dbReference>
<dbReference type="InterPro" id="IPR013083">
    <property type="entry name" value="Znf_RING/FYVE/PHD"/>
</dbReference>
<dbReference type="PaxDb" id="3708-A0A078JC81"/>
<sequence>MEAKVPRPRGRPRKRQKLEVDNRTPNAKLNNRGKKQVLEVEPAVPISLLGRYVLKDFGKDGAFLGKIVSYETGLYRVEYEDGDFEDMESGDLRPFLIEDSSLEDELCLRRSKLDKLIVKKEVKKKKNHPENKGAGLPYHVNGVKATSEAECEDGDSESSDCEDKGSVFENDAPVLLPVDLPPSSGTVGIPEDAVVHLFSVYGFLRSFSFQLYICPFELDDFVGALKFSGPNSLLDSVHVALMRALKGHLERLSADETDLASKCLKCIDWSLLDVLTWPVYLVQYLTAMAHASGPQWNWFYKFVLEMEYYSLPVGMKLKILQILCDDIFDVVDLRSEIDAREESEIGFDPDRIATNLPESRPRRVHPRFSKTSACMEKGAIDMVPIKHGISSANASKNLGSNEVNSDMDENSDECRICGMDGTLLCCDGCPLAYHSRCIGVVKMYIPDGPWFCPECSINKKGPKIAHGTSLRGAVQFGMDPHGRLFLGTCNHLLVYLIFQLYAPASTYLPTFCPGKRLEHLNYFNFLALTLMFILNHRLNVSVNGDTAVKYYSVNDLSKVVRVLLSASSHALEYLDICKAIAQYWELPEGIIFSLRERDIGLDEAKDKVDAKVTEIKSDGANISSRNDVQTVFDLPTSALSNTRNGVIEGLSGMHEKKLAAGVTYSGLLFKPQAYNNHYTNGELAVSAAATLADLTSEEAHEPDLRKYSTAKKAASNNILVQMKAFSLVASRFFWPSPDKKEITRERCGWCHSCKLTSASKRGCMLNAAVSGATKGAMKIFSGLFPLRNGDGVLSSIAAYALYLEESLRGLTAGPFLSETLRKQWRKQVEEASTCKAVKALLLELEENICSIALSTDWFKLMDDWLIELSMFPSAPLTVVVAQKRGPGRRRQRNLAEVTAEGSEDDSFTWWRGGKLSKVILSKAVLSQSAIRKAACQGGSKKISGFSYGDASYIPKRSRRSIWKAAVESSKNISQLALQVRYLDMSIRWSELVRPEQNLQDVKVSRIIYSVHIFFQWFHTEAVKLEESQIPEVVGFKCCKCRRIRQPECPYIDPKLREQKEIKRLVFKNQKQRQGNSGLDSDSERMSEQQDSKPSTPMPATPMFPPMDAFFPEDDPLLVSVSKVEQITPTNYDLEWNTGASAPGPGPQKLPVRRQAKREDCNAEPQPMAKPEEAEQALPVVSDWDASGELLFDYEDMEFEPQTYFSLTELLTADDSNGQGEINGDKDVPVINPQGETTEKEYEEMGPCQRCLQIEPVPDLFCTVCGLLIHSHCSPWEEPLSFPGTSWSCGQCREWQ</sequence>
<dbReference type="Proteomes" id="UP000028999">
    <property type="component" value="Unassembled WGS sequence"/>
</dbReference>
<evidence type="ECO:0000259" key="8">
    <source>
        <dbReference type="PROSITE" id="PS50016"/>
    </source>
</evidence>
<dbReference type="Pfam" id="PF21743">
    <property type="entry name" value="PTM_DIR17_Tudor"/>
    <property type="match status" value="1"/>
</dbReference>
<dbReference type="CDD" id="cd20401">
    <property type="entry name" value="Tudor_AtPTM-like"/>
    <property type="match status" value="1"/>
</dbReference>
<dbReference type="InterPro" id="IPR011011">
    <property type="entry name" value="Znf_FYVE_PHD"/>
</dbReference>
<feature type="region of interest" description="Disordered" evidence="7">
    <location>
        <begin position="1063"/>
        <end position="1108"/>
    </location>
</feature>
<dbReference type="OMA" id="DTHKSAN"/>
<dbReference type="Pfam" id="PF00628">
    <property type="entry name" value="PHD"/>
    <property type="match status" value="1"/>
</dbReference>
<dbReference type="InterPro" id="IPR019786">
    <property type="entry name" value="Zinc_finger_PHD-type_CS"/>
</dbReference>
<feature type="domain" description="PHD-type" evidence="8">
    <location>
        <begin position="411"/>
        <end position="458"/>
    </location>
</feature>
<dbReference type="PROSITE" id="PS01359">
    <property type="entry name" value="ZF_PHD_1"/>
    <property type="match status" value="1"/>
</dbReference>
<evidence type="ECO:0000259" key="9">
    <source>
        <dbReference type="PROSITE" id="PS50827"/>
    </source>
</evidence>